<proteinExistence type="predicted"/>
<evidence type="ECO:0000256" key="1">
    <source>
        <dbReference type="SAM" id="Phobius"/>
    </source>
</evidence>
<accession>E8X446</accession>
<dbReference type="EMBL" id="CP002480">
    <property type="protein sequence ID" value="ADW67106.1"/>
    <property type="molecule type" value="Genomic_DNA"/>
</dbReference>
<evidence type="ECO:0000313" key="3">
    <source>
        <dbReference type="Proteomes" id="UP000000343"/>
    </source>
</evidence>
<dbReference type="Proteomes" id="UP000000343">
    <property type="component" value="Chromosome"/>
</dbReference>
<protein>
    <submittedName>
        <fullName evidence="2">Uncharacterized protein</fullName>
    </submittedName>
</protein>
<dbReference type="PaxDb" id="1198114-AciX9_0015"/>
<reference evidence="3" key="1">
    <citation type="submission" date="2011-01" db="EMBL/GenBank/DDBJ databases">
        <title>Complete sequence of chromosome of Acidobacterium sp. MP5ACTX9.</title>
        <authorList>
            <consortium name="US DOE Joint Genome Institute"/>
            <person name="Lucas S."/>
            <person name="Copeland A."/>
            <person name="Lapidus A."/>
            <person name="Cheng J.-F."/>
            <person name="Goodwin L."/>
            <person name="Pitluck S."/>
            <person name="Teshima H."/>
            <person name="Detter J.C."/>
            <person name="Han C."/>
            <person name="Tapia R."/>
            <person name="Land M."/>
            <person name="Hauser L."/>
            <person name="Kyrpides N."/>
            <person name="Ivanova N."/>
            <person name="Ovchinnikova G."/>
            <person name="Pagani I."/>
            <person name="Rawat S.R."/>
            <person name="Mannisto M."/>
            <person name="Haggblom M.M."/>
            <person name="Woyke T."/>
        </authorList>
    </citation>
    <scope>NUCLEOTIDE SEQUENCE [LARGE SCALE GENOMIC DNA]</scope>
    <source>
        <strain evidence="3">MP5ACTX9</strain>
    </source>
</reference>
<feature type="transmembrane region" description="Helical" evidence="1">
    <location>
        <begin position="37"/>
        <end position="57"/>
    </location>
</feature>
<sequence>MVAGIAAYFAVHALARHGWWGDGSDFMPEVFQCLLPFIAFGTTVMAGLSVLTGYGLLTRRSWGRPLAIIMAILSLIKIPLGTALGIYTLWVLGSKAGGAEYEGLAAAEEGIRV</sequence>
<keyword evidence="1" id="KW-0812">Transmembrane</keyword>
<evidence type="ECO:0000313" key="2">
    <source>
        <dbReference type="EMBL" id="ADW67106.1"/>
    </source>
</evidence>
<name>E8X446_GRATM</name>
<keyword evidence="1" id="KW-1133">Transmembrane helix</keyword>
<dbReference type="HOGENOM" id="CLU_2129930_0_0_0"/>
<dbReference type="AlphaFoldDB" id="E8X446"/>
<dbReference type="KEGG" id="acm:AciX9_0015"/>
<keyword evidence="1" id="KW-0472">Membrane</keyword>
<organism evidence="3">
    <name type="scientific">Granulicella tundricola (strain ATCC BAA-1859 / DSM 23138 / MP5ACTX9)</name>
    <dbReference type="NCBI Taxonomy" id="1198114"/>
    <lineage>
        <taxon>Bacteria</taxon>
        <taxon>Pseudomonadati</taxon>
        <taxon>Acidobacteriota</taxon>
        <taxon>Terriglobia</taxon>
        <taxon>Terriglobales</taxon>
        <taxon>Acidobacteriaceae</taxon>
        <taxon>Granulicella</taxon>
    </lineage>
</organism>
<feature type="transmembrane region" description="Helical" evidence="1">
    <location>
        <begin position="66"/>
        <end position="90"/>
    </location>
</feature>
<keyword evidence="3" id="KW-1185">Reference proteome</keyword>
<gene>
    <name evidence="2" type="ordered locus">AciX9_0015</name>
</gene>
<dbReference type="eggNOG" id="ENOG502ZXJ9">
    <property type="taxonomic scope" value="Bacteria"/>
</dbReference>